<proteinExistence type="predicted"/>
<dbReference type="EMBL" id="NOKQ01000252">
    <property type="protein sequence ID" value="OZS77365.1"/>
    <property type="molecule type" value="Genomic_DNA"/>
</dbReference>
<gene>
    <name evidence="1" type="ORF">CF394_11590</name>
</gene>
<protein>
    <submittedName>
        <fullName evidence="1">Uncharacterized protein</fullName>
    </submittedName>
</protein>
<dbReference type="OrthoDB" id="1691135at2"/>
<dbReference type="Proteomes" id="UP000217065">
    <property type="component" value="Unassembled WGS sequence"/>
</dbReference>
<sequence length="137" mass="15805">MVHLINQSHEQHLQTHQVYKTLPFSLESCSCLYCQNYINSIPSLPDWIQGFADRYGIDLAKAVEIMQIDQEGEHHQFLAIYHVVGEAVDSSYSDEEITLFLDTEDLDFVPDELPTPVVQVMMELWLPWVVEPLEIQG</sequence>
<evidence type="ECO:0000313" key="2">
    <source>
        <dbReference type="Proteomes" id="UP000217065"/>
    </source>
</evidence>
<keyword evidence="2" id="KW-1185">Reference proteome</keyword>
<dbReference type="RefSeq" id="WP_094943836.1">
    <property type="nucleotide sequence ID" value="NZ_NOKQ01000252.1"/>
</dbReference>
<comment type="caution">
    <text evidence="1">The sequence shown here is derived from an EMBL/GenBank/DDBJ whole genome shotgun (WGS) entry which is preliminary data.</text>
</comment>
<evidence type="ECO:0000313" key="1">
    <source>
        <dbReference type="EMBL" id="OZS77365.1"/>
    </source>
</evidence>
<name>A0A264W1E5_9BACL</name>
<accession>A0A264W1E5</accession>
<reference evidence="1 2" key="1">
    <citation type="submission" date="2017-07" db="EMBL/GenBank/DDBJ databases">
        <title>Tetzosporium hominis gen.nov. sp.nov.</title>
        <authorList>
            <person name="Tetz G."/>
            <person name="Tetz V."/>
        </authorList>
    </citation>
    <scope>NUCLEOTIDE SEQUENCE [LARGE SCALE GENOMIC DNA]</scope>
    <source>
        <strain evidence="1 2">VT-49</strain>
    </source>
</reference>
<dbReference type="AlphaFoldDB" id="A0A264W1E5"/>
<organism evidence="1 2">
    <name type="scientific">Tetzosporium hominis</name>
    <dbReference type="NCBI Taxonomy" id="2020506"/>
    <lineage>
        <taxon>Bacteria</taxon>
        <taxon>Bacillati</taxon>
        <taxon>Bacillota</taxon>
        <taxon>Bacilli</taxon>
        <taxon>Bacillales</taxon>
        <taxon>Caryophanaceae</taxon>
        <taxon>Tetzosporium</taxon>
    </lineage>
</organism>